<dbReference type="Pfam" id="PF06094">
    <property type="entry name" value="GGACT"/>
    <property type="match status" value="1"/>
</dbReference>
<dbReference type="InterPro" id="IPR013024">
    <property type="entry name" value="GGCT-like"/>
</dbReference>
<reference evidence="7" key="1">
    <citation type="submission" date="2020-01" db="EMBL/GenBank/DDBJ databases">
        <authorList>
            <consortium name="DOE Joint Genome Institute"/>
            <person name="Haridas S."/>
            <person name="Albert R."/>
            <person name="Binder M."/>
            <person name="Bloem J."/>
            <person name="Labutti K."/>
            <person name="Salamov A."/>
            <person name="Andreopoulos B."/>
            <person name="Baker S.E."/>
            <person name="Barry K."/>
            <person name="Bills G."/>
            <person name="Bluhm B.H."/>
            <person name="Cannon C."/>
            <person name="Castanera R."/>
            <person name="Culley D.E."/>
            <person name="Daum C."/>
            <person name="Ezra D."/>
            <person name="Gonzalez J.B."/>
            <person name="Henrissat B."/>
            <person name="Kuo A."/>
            <person name="Liang C."/>
            <person name="Lipzen A."/>
            <person name="Lutzoni F."/>
            <person name="Magnuson J."/>
            <person name="Mondo S."/>
            <person name="Nolan M."/>
            <person name="Ohm R."/>
            <person name="Pangilinan J."/>
            <person name="Park H.-J."/>
            <person name="Ramirez L."/>
            <person name="Alfaro M."/>
            <person name="Sun H."/>
            <person name="Tritt A."/>
            <person name="Yoshinaga Y."/>
            <person name="Zwiers L.-H."/>
            <person name="Turgeon B.G."/>
            <person name="Goodwin S.B."/>
            <person name="Spatafora J.W."/>
            <person name="Crous P.W."/>
            <person name="Grigoriev I.V."/>
        </authorList>
    </citation>
    <scope>NUCLEOTIDE SEQUENCE</scope>
    <source>
        <strain evidence="7">CBS 342.82</strain>
    </source>
</reference>
<dbReference type="SUPFAM" id="SSF110857">
    <property type="entry name" value="Gamma-glutamyl cyclotransferase-like"/>
    <property type="match status" value="1"/>
</dbReference>
<evidence type="ECO:0000259" key="5">
    <source>
        <dbReference type="Pfam" id="PF06094"/>
    </source>
</evidence>
<reference evidence="7" key="2">
    <citation type="submission" date="2020-04" db="EMBL/GenBank/DDBJ databases">
        <authorList>
            <consortium name="NCBI Genome Project"/>
        </authorList>
    </citation>
    <scope>NUCLEOTIDE SEQUENCE</scope>
    <source>
        <strain evidence="7">CBS 342.82</strain>
    </source>
</reference>
<organism evidence="7">
    <name type="scientific">Dissoconium aciculare CBS 342.82</name>
    <dbReference type="NCBI Taxonomy" id="1314786"/>
    <lineage>
        <taxon>Eukaryota</taxon>
        <taxon>Fungi</taxon>
        <taxon>Dikarya</taxon>
        <taxon>Ascomycota</taxon>
        <taxon>Pezizomycotina</taxon>
        <taxon>Dothideomycetes</taxon>
        <taxon>Dothideomycetidae</taxon>
        <taxon>Mycosphaerellales</taxon>
        <taxon>Dissoconiaceae</taxon>
        <taxon>Dissoconium</taxon>
    </lineage>
</organism>
<dbReference type="Proteomes" id="UP000504637">
    <property type="component" value="Unplaced"/>
</dbReference>
<evidence type="ECO:0000256" key="4">
    <source>
        <dbReference type="SAM" id="MobiDB-lite"/>
    </source>
</evidence>
<dbReference type="GeneID" id="54361649"/>
<dbReference type="InterPro" id="IPR045038">
    <property type="entry name" value="AIG2-like"/>
</dbReference>
<gene>
    <name evidence="7" type="ORF">K489DRAFT_376141</name>
</gene>
<dbReference type="CDD" id="cd06661">
    <property type="entry name" value="GGCT_like"/>
    <property type="match status" value="1"/>
</dbReference>
<protein>
    <recommendedName>
        <fullName evidence="3">Putative gamma-glutamylcyclotransferase</fullName>
    </recommendedName>
</protein>
<dbReference type="InterPro" id="IPR009288">
    <property type="entry name" value="AIG2-like_dom"/>
</dbReference>
<feature type="compositionally biased region" description="Pro residues" evidence="4">
    <location>
        <begin position="12"/>
        <end position="24"/>
    </location>
</feature>
<dbReference type="GO" id="GO:0016740">
    <property type="term" value="F:transferase activity"/>
    <property type="evidence" value="ECO:0007669"/>
    <property type="project" value="UniProtKB-KW"/>
</dbReference>
<keyword evidence="6" id="KW-1185">Reference proteome</keyword>
<reference evidence="7" key="3">
    <citation type="submission" date="2025-08" db="UniProtKB">
        <authorList>
            <consortium name="RefSeq"/>
        </authorList>
    </citation>
    <scope>IDENTIFICATION</scope>
    <source>
        <strain evidence="7">CBS 342.82</strain>
    </source>
</reference>
<dbReference type="OrthoDB" id="3262926at2759"/>
<accession>A0A6J3MFU8</accession>
<dbReference type="InterPro" id="IPR036568">
    <property type="entry name" value="GGCT-like_sf"/>
</dbReference>
<comment type="similarity">
    <text evidence="1">Belongs to the gamma-glutamylcyclotransferase family.</text>
</comment>
<evidence type="ECO:0000256" key="3">
    <source>
        <dbReference type="ARBA" id="ARBA00030602"/>
    </source>
</evidence>
<dbReference type="RefSeq" id="XP_033462793.1">
    <property type="nucleotide sequence ID" value="XM_033603849.1"/>
</dbReference>
<evidence type="ECO:0000256" key="2">
    <source>
        <dbReference type="ARBA" id="ARBA00022679"/>
    </source>
</evidence>
<evidence type="ECO:0000313" key="7">
    <source>
        <dbReference type="RefSeq" id="XP_033462793.1"/>
    </source>
</evidence>
<dbReference type="Gene3D" id="3.10.490.10">
    <property type="entry name" value="Gamma-glutamyl cyclotransferase-like"/>
    <property type="match status" value="1"/>
</dbReference>
<feature type="region of interest" description="Disordered" evidence="4">
    <location>
        <begin position="1"/>
        <end position="31"/>
    </location>
</feature>
<evidence type="ECO:0000256" key="1">
    <source>
        <dbReference type="ARBA" id="ARBA00008861"/>
    </source>
</evidence>
<dbReference type="PANTHER" id="PTHR31544">
    <property type="entry name" value="AIG2-LIKE PROTEIN D"/>
    <property type="match status" value="1"/>
</dbReference>
<keyword evidence="2" id="KW-0808">Transferase</keyword>
<name>A0A6J3MFU8_9PEZI</name>
<sequence>MENQKLNEENTLPPPPPPAPPLPPLHENSSEKASIALKVRDAPHGWAFEGQTTGSFWDYITPFAGTYFFYGSLQDPDVLSDVLGLKSPPALRPARIVGYKVRLWGQYPALSSEPDGHLQGLAFEVPDEASASRLAKYETNSYRPKPCIIEIEDTDGNGQTTKVNGYVFEFCGNPNDLSDGTFDLERWRHLNGRKYGNA</sequence>
<dbReference type="PANTHER" id="PTHR31544:SF4">
    <property type="entry name" value="GAMMA-GLUTAMYLCYCLOTRANSFERASE-RELATED"/>
    <property type="match status" value="1"/>
</dbReference>
<feature type="domain" description="Gamma-glutamylcyclotransferase AIG2-like" evidence="5">
    <location>
        <begin position="67"/>
        <end position="169"/>
    </location>
</feature>
<dbReference type="AlphaFoldDB" id="A0A6J3MFU8"/>
<proteinExistence type="inferred from homology"/>
<evidence type="ECO:0000313" key="6">
    <source>
        <dbReference type="Proteomes" id="UP000504637"/>
    </source>
</evidence>